<dbReference type="CDD" id="cd07379">
    <property type="entry name" value="MPP_239FB"/>
    <property type="match status" value="1"/>
</dbReference>
<dbReference type="InterPro" id="IPR004843">
    <property type="entry name" value="Calcineurin-like_PHP"/>
</dbReference>
<organism evidence="2">
    <name type="scientific">Psilocybe cubensis</name>
    <name type="common">Psychedelic mushroom</name>
    <name type="synonym">Stropharia cubensis</name>
    <dbReference type="NCBI Taxonomy" id="181762"/>
    <lineage>
        <taxon>Eukaryota</taxon>
        <taxon>Fungi</taxon>
        <taxon>Dikarya</taxon>
        <taxon>Basidiomycota</taxon>
        <taxon>Agaricomycotina</taxon>
        <taxon>Agaricomycetes</taxon>
        <taxon>Agaricomycetidae</taxon>
        <taxon>Agaricales</taxon>
        <taxon>Agaricineae</taxon>
        <taxon>Strophariaceae</taxon>
        <taxon>Psilocybe</taxon>
    </lineage>
</organism>
<dbReference type="EMBL" id="JAFIQS010000007">
    <property type="protein sequence ID" value="KAG5167360.1"/>
    <property type="molecule type" value="Genomic_DNA"/>
</dbReference>
<dbReference type="SUPFAM" id="SSF56300">
    <property type="entry name" value="Metallo-dependent phosphatases"/>
    <property type="match status" value="1"/>
</dbReference>
<name>A0A8H8CJK4_PSICU</name>
<dbReference type="PANTHER" id="PTHR12905:SF28">
    <property type="entry name" value="RHAMNOGALACTURONATE LYASE C-RELATED"/>
    <property type="match status" value="1"/>
</dbReference>
<dbReference type="Gene3D" id="3.60.21.10">
    <property type="match status" value="1"/>
</dbReference>
<evidence type="ECO:0000259" key="1">
    <source>
        <dbReference type="Pfam" id="PF00149"/>
    </source>
</evidence>
<gene>
    <name evidence="2" type="ORF">JR316_007709</name>
</gene>
<sequence length="287" mass="32364">MDALFDRRPPTNLEDFRRNPVVFLAKRGYYAGVTHCEPPTTPRIQVVAISDTHNHHGEVALVPDGDILIHAGDLTQSGTRTEMISALQWLADQPHPHKIFIAGNHDLGLNVPKKDLHDLLEDFPGLVYLAESSVTLTINTRTVRIYGSPMTPKFGSWPFQYPRTKPEDAHWDKIPLDTDILITHGPPAHHADHGNGCGALLKQLWSVRPRLHVFGHIHTARGIEHVAWSDAQAAYERIMTNQYSWREFLALLWGIWRVDKAKSTLINAASLGGFRDEERRDAIVIDI</sequence>
<dbReference type="AlphaFoldDB" id="A0A8H8CJK4"/>
<comment type="caution">
    <text evidence="2">The sequence shown here is derived from an EMBL/GenBank/DDBJ whole genome shotgun (WGS) entry which is preliminary data.</text>
</comment>
<accession>A0A8H8CJK4</accession>
<dbReference type="InterPro" id="IPR051693">
    <property type="entry name" value="UPF0046_metallophosphoest"/>
</dbReference>
<protein>
    <recommendedName>
        <fullName evidence="1">Calcineurin-like phosphoesterase domain-containing protein</fullName>
    </recommendedName>
</protein>
<dbReference type="OrthoDB" id="630188at2759"/>
<evidence type="ECO:0000313" key="2">
    <source>
        <dbReference type="EMBL" id="KAG5167360.1"/>
    </source>
</evidence>
<reference evidence="2" key="1">
    <citation type="submission" date="2021-02" db="EMBL/GenBank/DDBJ databases">
        <title>Psilocybe cubensis genome.</title>
        <authorList>
            <person name="Mckernan K.J."/>
            <person name="Crawford S."/>
            <person name="Trippe A."/>
            <person name="Kane L.T."/>
            <person name="Mclaughlin S."/>
        </authorList>
    </citation>
    <scope>NUCLEOTIDE SEQUENCE [LARGE SCALE GENOMIC DNA]</scope>
    <source>
        <strain evidence="2">MGC-MH-2018</strain>
    </source>
</reference>
<dbReference type="InterPro" id="IPR029052">
    <property type="entry name" value="Metallo-depent_PP-like"/>
</dbReference>
<feature type="domain" description="Calcineurin-like phosphoesterase" evidence="1">
    <location>
        <begin position="45"/>
        <end position="219"/>
    </location>
</feature>
<dbReference type="PANTHER" id="PTHR12905">
    <property type="entry name" value="METALLOPHOSPHOESTERASE"/>
    <property type="match status" value="1"/>
</dbReference>
<dbReference type="GO" id="GO:0016787">
    <property type="term" value="F:hydrolase activity"/>
    <property type="evidence" value="ECO:0007669"/>
    <property type="project" value="InterPro"/>
</dbReference>
<dbReference type="Pfam" id="PF00149">
    <property type="entry name" value="Metallophos"/>
    <property type="match status" value="1"/>
</dbReference>
<proteinExistence type="predicted"/>